<gene>
    <name evidence="2" type="ORF">SAMEA2273187_04061</name>
</gene>
<comment type="caution">
    <text evidence="2">The sequence shown here is derived from an EMBL/GenBank/DDBJ whole genome shotgun (WGS) entry which is preliminary data.</text>
</comment>
<dbReference type="Proteomes" id="UP000077295">
    <property type="component" value="Unassembled WGS sequence"/>
</dbReference>
<evidence type="ECO:0000256" key="1">
    <source>
        <dbReference type="SAM" id="MobiDB-lite"/>
    </source>
</evidence>
<organism evidence="2 3">
    <name type="scientific">Enterobacter hormaechei</name>
    <dbReference type="NCBI Taxonomy" id="158836"/>
    <lineage>
        <taxon>Bacteria</taxon>
        <taxon>Pseudomonadati</taxon>
        <taxon>Pseudomonadota</taxon>
        <taxon>Gammaproteobacteria</taxon>
        <taxon>Enterobacterales</taxon>
        <taxon>Enterobacteriaceae</taxon>
        <taxon>Enterobacter</taxon>
        <taxon>Enterobacter cloacae complex</taxon>
    </lineage>
</organism>
<protein>
    <submittedName>
        <fullName evidence="2">Uncharacterized protein</fullName>
    </submittedName>
</protein>
<evidence type="ECO:0000313" key="3">
    <source>
        <dbReference type="Proteomes" id="UP000077295"/>
    </source>
</evidence>
<dbReference type="EMBL" id="FKEV01000019">
    <property type="protein sequence ID" value="SAF03837.1"/>
    <property type="molecule type" value="Genomic_DNA"/>
</dbReference>
<feature type="region of interest" description="Disordered" evidence="1">
    <location>
        <begin position="60"/>
        <end position="97"/>
    </location>
</feature>
<feature type="compositionally biased region" description="Polar residues" evidence="1">
    <location>
        <begin position="71"/>
        <end position="84"/>
    </location>
</feature>
<reference evidence="2 3" key="1">
    <citation type="submission" date="2016-03" db="EMBL/GenBank/DDBJ databases">
        <authorList>
            <consortium name="Pathogen Informatics"/>
        </authorList>
    </citation>
    <scope>NUCLEOTIDE SEQUENCE [LARGE SCALE GENOMIC DNA]</scope>
    <source>
        <strain evidence="3">e552</strain>
    </source>
</reference>
<evidence type="ECO:0000313" key="2">
    <source>
        <dbReference type="EMBL" id="SAF03837.1"/>
    </source>
</evidence>
<sequence>MQRLLQQDGVPADNLLPAQAADTGGFQTNVLYRPGDIVKHHKIADFERLIKTDGERCKHVAQDRLHREGDSNTPYPKAGNQSSDVDARVSKNRQQHH</sequence>
<accession>A0ABD7L195</accession>
<feature type="compositionally biased region" description="Basic and acidic residues" evidence="1">
    <location>
        <begin position="60"/>
        <end position="70"/>
    </location>
</feature>
<proteinExistence type="predicted"/>
<dbReference type="AlphaFoldDB" id="A0ABD7L195"/>
<name>A0ABD7L195_9ENTR</name>